<evidence type="ECO:0000256" key="1">
    <source>
        <dbReference type="ARBA" id="ARBA00008020"/>
    </source>
</evidence>
<organism evidence="5 6">
    <name type="scientific">Phaseolus angularis</name>
    <name type="common">Azuki bean</name>
    <name type="synonym">Vigna angularis</name>
    <dbReference type="NCBI Taxonomy" id="3914"/>
    <lineage>
        <taxon>Eukaryota</taxon>
        <taxon>Viridiplantae</taxon>
        <taxon>Streptophyta</taxon>
        <taxon>Embryophyta</taxon>
        <taxon>Tracheophyta</taxon>
        <taxon>Spermatophyta</taxon>
        <taxon>Magnoliopsida</taxon>
        <taxon>eudicotyledons</taxon>
        <taxon>Gunneridae</taxon>
        <taxon>Pentapetalae</taxon>
        <taxon>rosids</taxon>
        <taxon>fabids</taxon>
        <taxon>Fabales</taxon>
        <taxon>Fabaceae</taxon>
        <taxon>Papilionoideae</taxon>
        <taxon>50 kb inversion clade</taxon>
        <taxon>NPAAA clade</taxon>
        <taxon>indigoferoid/millettioid clade</taxon>
        <taxon>Phaseoleae</taxon>
        <taxon>Vigna</taxon>
    </lineage>
</organism>
<dbReference type="PROSITE" id="PS00995">
    <property type="entry name" value="TCP1_3"/>
    <property type="match status" value="1"/>
</dbReference>
<evidence type="ECO:0000256" key="2">
    <source>
        <dbReference type="ARBA" id="ARBA00022741"/>
    </source>
</evidence>
<protein>
    <submittedName>
        <fullName evidence="5">Uncharacterized protein</fullName>
    </submittedName>
</protein>
<dbReference type="GO" id="GO:0016887">
    <property type="term" value="F:ATP hydrolysis activity"/>
    <property type="evidence" value="ECO:0007669"/>
    <property type="project" value="InterPro"/>
</dbReference>
<keyword evidence="2" id="KW-0547">Nucleotide-binding</keyword>
<comment type="similarity">
    <text evidence="1">Belongs to the TCP-1 chaperonin family.</text>
</comment>
<name>A0A0L9V7A7_PHAAN</name>
<reference evidence="6" key="1">
    <citation type="journal article" date="2015" name="Proc. Natl. Acad. Sci. U.S.A.">
        <title>Genome sequencing of adzuki bean (Vigna angularis) provides insight into high starch and low fat accumulation and domestication.</title>
        <authorList>
            <person name="Yang K."/>
            <person name="Tian Z."/>
            <person name="Chen C."/>
            <person name="Luo L."/>
            <person name="Zhao B."/>
            <person name="Wang Z."/>
            <person name="Yu L."/>
            <person name="Li Y."/>
            <person name="Sun Y."/>
            <person name="Li W."/>
            <person name="Chen Y."/>
            <person name="Li Y."/>
            <person name="Zhang Y."/>
            <person name="Ai D."/>
            <person name="Zhao J."/>
            <person name="Shang C."/>
            <person name="Ma Y."/>
            <person name="Wu B."/>
            <person name="Wang M."/>
            <person name="Gao L."/>
            <person name="Sun D."/>
            <person name="Zhang P."/>
            <person name="Guo F."/>
            <person name="Wang W."/>
            <person name="Li Y."/>
            <person name="Wang J."/>
            <person name="Varshney R.K."/>
            <person name="Wang J."/>
            <person name="Ling H.Q."/>
            <person name="Wan P."/>
        </authorList>
    </citation>
    <scope>NUCLEOTIDE SEQUENCE</scope>
    <source>
        <strain evidence="6">cv. Jingnong 6</strain>
    </source>
</reference>
<dbReference type="Proteomes" id="UP000053144">
    <property type="component" value="Chromosome 8"/>
</dbReference>
<keyword evidence="4" id="KW-0143">Chaperone</keyword>
<dbReference type="Gene3D" id="3.30.260.10">
    <property type="entry name" value="TCP-1-like chaperonin intermediate domain"/>
    <property type="match status" value="1"/>
</dbReference>
<dbReference type="EMBL" id="CM003378">
    <property type="protein sequence ID" value="KOM50544.1"/>
    <property type="molecule type" value="Genomic_DNA"/>
</dbReference>
<evidence type="ECO:0000256" key="3">
    <source>
        <dbReference type="ARBA" id="ARBA00022840"/>
    </source>
</evidence>
<dbReference type="Gene3D" id="1.10.560.10">
    <property type="entry name" value="GroEL-like equatorial domain"/>
    <property type="match status" value="3"/>
</dbReference>
<evidence type="ECO:0000256" key="4">
    <source>
        <dbReference type="ARBA" id="ARBA00023186"/>
    </source>
</evidence>
<dbReference type="Gene3D" id="3.50.7.10">
    <property type="entry name" value="GroEL"/>
    <property type="match status" value="1"/>
</dbReference>
<dbReference type="Pfam" id="PF00118">
    <property type="entry name" value="Cpn60_TCP1"/>
    <property type="match status" value="3"/>
</dbReference>
<proteinExistence type="inferred from homology"/>
<accession>A0A0L9V7A7</accession>
<dbReference type="InterPro" id="IPR002423">
    <property type="entry name" value="Cpn60/GroEL/TCP-1"/>
</dbReference>
<gene>
    <name evidence="5" type="ORF">LR48_Vigan08g137100</name>
</gene>
<dbReference type="GO" id="GO:0005524">
    <property type="term" value="F:ATP binding"/>
    <property type="evidence" value="ECO:0007669"/>
    <property type="project" value="UniProtKB-KW"/>
</dbReference>
<dbReference type="InterPro" id="IPR027413">
    <property type="entry name" value="GROEL-like_equatorial_sf"/>
</dbReference>
<dbReference type="GO" id="GO:0051082">
    <property type="term" value="F:unfolded protein binding"/>
    <property type="evidence" value="ECO:0007669"/>
    <property type="project" value="InterPro"/>
</dbReference>
<evidence type="ECO:0000313" key="6">
    <source>
        <dbReference type="Proteomes" id="UP000053144"/>
    </source>
</evidence>
<dbReference type="InterPro" id="IPR002194">
    <property type="entry name" value="Chaperonin_TCP-1_CS"/>
</dbReference>
<dbReference type="InterPro" id="IPR027409">
    <property type="entry name" value="GroEL-like_apical_dom_sf"/>
</dbReference>
<keyword evidence="3" id="KW-0067">ATP-binding</keyword>
<dbReference type="PANTHER" id="PTHR11353">
    <property type="entry name" value="CHAPERONIN"/>
    <property type="match status" value="1"/>
</dbReference>
<dbReference type="AlphaFoldDB" id="A0A0L9V7A7"/>
<dbReference type="InterPro" id="IPR017998">
    <property type="entry name" value="Chaperone_TCP-1"/>
</dbReference>
<dbReference type="GO" id="GO:0140662">
    <property type="term" value="F:ATP-dependent protein folding chaperone"/>
    <property type="evidence" value="ECO:0007669"/>
    <property type="project" value="InterPro"/>
</dbReference>
<sequence length="302" mass="33433">LDISKVQDDEVGDGTTSVAVLAGELLREAEKLVATKIHPMTIISGFRMAAECARNALLEKVVDNKADSVCEKEFFDLSLNPYYLYYIELHSFLETCAESFILDKKIGIGQPNRIENAKIPVANTAMDTDKVKIYGARIRVDSFYHTEFMPLCSAGQMLYFSQCIVRWTRLGAFSFHHVLDEAERSLHDALCVLSQTVNDSRVLLGGGWPEMVMAKEVDALAKKTPGKSAELISQLCAEHQKEGCTAGIDVISGSVGDMAERGICEAFKVKQAVLLSSTEAAEMILRVDEIITCAPRRREDRM</sequence>
<dbReference type="InterPro" id="IPR027410">
    <property type="entry name" value="TCP-1-like_intermed_sf"/>
</dbReference>
<dbReference type="Gramene" id="KOM50544">
    <property type="protein sequence ID" value="KOM50544"/>
    <property type="gene ID" value="LR48_Vigan08g137100"/>
</dbReference>
<feature type="non-terminal residue" evidence="5">
    <location>
        <position position="1"/>
    </location>
</feature>
<evidence type="ECO:0000313" key="5">
    <source>
        <dbReference type="EMBL" id="KOM50544.1"/>
    </source>
</evidence>
<dbReference type="STRING" id="3914.A0A0L9V7A7"/>
<dbReference type="SUPFAM" id="SSF48592">
    <property type="entry name" value="GroEL equatorial domain-like"/>
    <property type="match status" value="1"/>
</dbReference>